<proteinExistence type="inferred from homology"/>
<dbReference type="Pfam" id="PF09696">
    <property type="entry name" value="Ctf8"/>
    <property type="match status" value="1"/>
</dbReference>
<accession>A0A1B6JC47</accession>
<evidence type="ECO:0000256" key="3">
    <source>
        <dbReference type="ARBA" id="ARBA00023125"/>
    </source>
</evidence>
<comment type="similarity">
    <text evidence="6">Belongs to the CTF8 family.</text>
</comment>
<comment type="subcellular location">
    <subcellularLocation>
        <location evidence="1">Nucleus</location>
    </subcellularLocation>
</comment>
<dbReference type="PANTHER" id="PTHR28605:SF1">
    <property type="entry name" value="CHROMOSOME TRANSMISSION FIDELITY FACTOR 8"/>
    <property type="match status" value="1"/>
</dbReference>
<name>A0A1B6JC47_9HEMI</name>
<dbReference type="GO" id="GO:0031390">
    <property type="term" value="C:Ctf18 RFC-like complex"/>
    <property type="evidence" value="ECO:0007669"/>
    <property type="project" value="InterPro"/>
</dbReference>
<dbReference type="GO" id="GO:0007064">
    <property type="term" value="P:mitotic sister chromatid cohesion"/>
    <property type="evidence" value="ECO:0007669"/>
    <property type="project" value="InterPro"/>
</dbReference>
<dbReference type="GO" id="GO:0003677">
    <property type="term" value="F:DNA binding"/>
    <property type="evidence" value="ECO:0007669"/>
    <property type="project" value="UniProtKB-KW"/>
</dbReference>
<dbReference type="GO" id="GO:0006260">
    <property type="term" value="P:DNA replication"/>
    <property type="evidence" value="ECO:0007669"/>
    <property type="project" value="UniProtKB-KW"/>
</dbReference>
<evidence type="ECO:0000256" key="5">
    <source>
        <dbReference type="ARBA" id="ARBA00023306"/>
    </source>
</evidence>
<protein>
    <recommendedName>
        <fullName evidence="9">Chromosome transmission fidelity protein 8 homolog</fullName>
    </recommendedName>
</protein>
<evidence type="ECO:0008006" key="9">
    <source>
        <dbReference type="Google" id="ProtNLM"/>
    </source>
</evidence>
<evidence type="ECO:0000313" key="7">
    <source>
        <dbReference type="EMBL" id="JAS84925.1"/>
    </source>
</evidence>
<sequence>MTILVKMESDPPSWGMLELQGDVESRNQTPLEDQFVGDLHFTFQGNTPVLIIGHHILYGKAVTLEKPLAILEKIQLPNSTEYVVKALVKHKLLFKTRPKPIIANVPKVV</sequence>
<dbReference type="AlphaFoldDB" id="A0A1B6JC47"/>
<reference evidence="8" key="1">
    <citation type="submission" date="2015-11" db="EMBL/GenBank/DDBJ databases">
        <title>De novo transcriptome assembly of four potential Pierce s Disease insect vectors from Arizona vineyards.</title>
        <authorList>
            <person name="Tassone E.E."/>
        </authorList>
    </citation>
    <scope>NUCLEOTIDE SEQUENCE</scope>
</reference>
<dbReference type="InterPro" id="IPR018607">
    <property type="entry name" value="Ctf8"/>
</dbReference>
<dbReference type="EMBL" id="GECU01022781">
    <property type="protein sequence ID" value="JAS84925.1"/>
    <property type="molecule type" value="Transcribed_RNA"/>
</dbReference>
<organism evidence="8">
    <name type="scientific">Homalodisca liturata</name>
    <dbReference type="NCBI Taxonomy" id="320908"/>
    <lineage>
        <taxon>Eukaryota</taxon>
        <taxon>Metazoa</taxon>
        <taxon>Ecdysozoa</taxon>
        <taxon>Arthropoda</taxon>
        <taxon>Hexapoda</taxon>
        <taxon>Insecta</taxon>
        <taxon>Pterygota</taxon>
        <taxon>Neoptera</taxon>
        <taxon>Paraneoptera</taxon>
        <taxon>Hemiptera</taxon>
        <taxon>Auchenorrhyncha</taxon>
        <taxon>Membracoidea</taxon>
        <taxon>Cicadellidae</taxon>
        <taxon>Cicadellinae</taxon>
        <taxon>Proconiini</taxon>
        <taxon>Homalodisca</taxon>
    </lineage>
</organism>
<evidence type="ECO:0000256" key="4">
    <source>
        <dbReference type="ARBA" id="ARBA00023242"/>
    </source>
</evidence>
<evidence type="ECO:0000313" key="8">
    <source>
        <dbReference type="EMBL" id="JAS96816.1"/>
    </source>
</evidence>
<gene>
    <name evidence="7" type="ORF">g.7545</name>
    <name evidence="8" type="ORF">g.7546</name>
</gene>
<keyword evidence="4" id="KW-0539">Nucleus</keyword>
<dbReference type="EMBL" id="GECU01010890">
    <property type="protein sequence ID" value="JAS96816.1"/>
    <property type="molecule type" value="Transcribed_RNA"/>
</dbReference>
<keyword evidence="3" id="KW-0238">DNA-binding</keyword>
<evidence type="ECO:0000256" key="6">
    <source>
        <dbReference type="ARBA" id="ARBA00038447"/>
    </source>
</evidence>
<keyword evidence="5" id="KW-0131">Cell cycle</keyword>
<evidence type="ECO:0000256" key="2">
    <source>
        <dbReference type="ARBA" id="ARBA00022705"/>
    </source>
</evidence>
<evidence type="ECO:0000256" key="1">
    <source>
        <dbReference type="ARBA" id="ARBA00004123"/>
    </source>
</evidence>
<keyword evidence="2" id="KW-0235">DNA replication</keyword>
<dbReference type="PANTHER" id="PTHR28605">
    <property type="entry name" value="CTF8, CHROMOSOME TRANSMISSION FIDELITY FACTOR 8 HOMOLOG (S. CEREVISIAE)"/>
    <property type="match status" value="1"/>
</dbReference>